<gene>
    <name evidence="1" type="ORF">SINV_06044</name>
</gene>
<feature type="non-terminal residue" evidence="1">
    <location>
        <position position="123"/>
    </location>
</feature>
<accession>E9IJ97</accession>
<proteinExistence type="predicted"/>
<dbReference type="EMBL" id="GL763745">
    <property type="protein sequence ID" value="EFZ19356.1"/>
    <property type="molecule type" value="Genomic_DNA"/>
</dbReference>
<dbReference type="HOGENOM" id="CLU_2021079_0_0_1"/>
<dbReference type="AlphaFoldDB" id="E9IJ97"/>
<reference evidence="1" key="1">
    <citation type="journal article" date="2011" name="Proc. Natl. Acad. Sci. U.S.A.">
        <title>The genome of the fire ant Solenopsis invicta.</title>
        <authorList>
            <person name="Wurm Y."/>
            <person name="Wang J."/>
            <person name="Riba-Grognuz O."/>
            <person name="Corona M."/>
            <person name="Nygaard S."/>
            <person name="Hunt B.G."/>
            <person name="Ingram K.K."/>
            <person name="Falquet L."/>
            <person name="Nipitwattanaphon M."/>
            <person name="Gotzek D."/>
            <person name="Dijkstra M.B."/>
            <person name="Oettler J."/>
            <person name="Comtesse F."/>
            <person name="Shih C.J."/>
            <person name="Wu W.J."/>
            <person name="Yang C.C."/>
            <person name="Thomas J."/>
            <person name="Beaudoing E."/>
            <person name="Pradervand S."/>
            <person name="Flegel V."/>
            <person name="Cook E.D."/>
            <person name="Fabbretti R."/>
            <person name="Stockinger H."/>
            <person name="Long L."/>
            <person name="Farmerie W.G."/>
            <person name="Oakey J."/>
            <person name="Boomsma J.J."/>
            <person name="Pamilo P."/>
            <person name="Yi S.V."/>
            <person name="Heinze J."/>
            <person name="Goodisman M.A."/>
            <person name="Farinelli L."/>
            <person name="Harshman K."/>
            <person name="Hulo N."/>
            <person name="Cerutti L."/>
            <person name="Xenarios I."/>
            <person name="Shoemaker D."/>
            <person name="Keller L."/>
        </authorList>
    </citation>
    <scope>NUCLEOTIDE SEQUENCE [LARGE SCALE GENOMIC DNA]</scope>
</reference>
<name>E9IJ97_SOLIN</name>
<organism>
    <name type="scientific">Solenopsis invicta</name>
    <name type="common">Red imported fire ant</name>
    <name type="synonym">Solenopsis wagneri</name>
    <dbReference type="NCBI Taxonomy" id="13686"/>
    <lineage>
        <taxon>Eukaryota</taxon>
        <taxon>Metazoa</taxon>
        <taxon>Ecdysozoa</taxon>
        <taxon>Arthropoda</taxon>
        <taxon>Hexapoda</taxon>
        <taxon>Insecta</taxon>
        <taxon>Pterygota</taxon>
        <taxon>Neoptera</taxon>
        <taxon>Endopterygota</taxon>
        <taxon>Hymenoptera</taxon>
        <taxon>Apocrita</taxon>
        <taxon>Aculeata</taxon>
        <taxon>Formicoidea</taxon>
        <taxon>Formicidae</taxon>
        <taxon>Myrmicinae</taxon>
        <taxon>Solenopsis</taxon>
    </lineage>
</organism>
<protein>
    <submittedName>
        <fullName evidence="1">Uncharacterized protein</fullName>
    </submittedName>
</protein>
<sequence length="123" mass="14446">MCILVQFWLQEKKMVKTQLLELVSLDATNCFAEKFFQKFKEVTNNKDILLTNIVEIASDNASVMTECNNSFFFAFAIRDIGYNFIKLYLPFFRDNSQQCKEVCSFNRILRIFSSGKAENFEYV</sequence>
<evidence type="ECO:0000313" key="1">
    <source>
        <dbReference type="EMBL" id="EFZ19356.1"/>
    </source>
</evidence>